<sequence>MLANPLSLYKSFSRALVFPCLIVLFKELDSLRIASGII</sequence>
<reference evidence="1" key="1">
    <citation type="journal article" date="2021" name="Proc. Natl. Acad. Sci. U.S.A.">
        <title>A Catalog of Tens of Thousands of Viruses from Human Metagenomes Reveals Hidden Associations with Chronic Diseases.</title>
        <authorList>
            <person name="Tisza M.J."/>
            <person name="Buck C.B."/>
        </authorList>
    </citation>
    <scope>NUCLEOTIDE SEQUENCE</scope>
    <source>
        <strain evidence="1">CtK0l2</strain>
    </source>
</reference>
<accession>A0A8S5NKB2</accession>
<protein>
    <submittedName>
        <fullName evidence="1">Uncharacterized protein</fullName>
    </submittedName>
</protein>
<evidence type="ECO:0000313" key="1">
    <source>
        <dbReference type="EMBL" id="DAD94791.1"/>
    </source>
</evidence>
<proteinExistence type="predicted"/>
<dbReference type="EMBL" id="BK015181">
    <property type="protein sequence ID" value="DAD94791.1"/>
    <property type="molecule type" value="Genomic_DNA"/>
</dbReference>
<name>A0A8S5NKB2_9CAUD</name>
<organism evidence="1">
    <name type="scientific">Siphoviridae sp. ctK0l2</name>
    <dbReference type="NCBI Taxonomy" id="2826243"/>
    <lineage>
        <taxon>Viruses</taxon>
        <taxon>Duplodnaviria</taxon>
        <taxon>Heunggongvirae</taxon>
        <taxon>Uroviricota</taxon>
        <taxon>Caudoviricetes</taxon>
    </lineage>
</organism>